<reference evidence="10 11" key="1">
    <citation type="submission" date="2016-11" db="UniProtKB">
        <authorList>
            <consortium name="WormBaseParasite"/>
        </authorList>
    </citation>
    <scope>IDENTIFICATION</scope>
</reference>
<dbReference type="GO" id="GO:0060537">
    <property type="term" value="P:muscle tissue development"/>
    <property type="evidence" value="ECO:0007669"/>
    <property type="project" value="TreeGrafter"/>
</dbReference>
<evidence type="ECO:0000313" key="9">
    <source>
        <dbReference type="Proteomes" id="UP000095280"/>
    </source>
</evidence>
<feature type="domain" description="LIM zinc-binding" evidence="8">
    <location>
        <begin position="8"/>
        <end position="68"/>
    </location>
</feature>
<dbReference type="STRING" id="282301.A0A1I8H8V1"/>
<proteinExistence type="predicted"/>
<keyword evidence="9" id="KW-1185">Reference proteome</keyword>
<evidence type="ECO:0000256" key="5">
    <source>
        <dbReference type="ARBA" id="ARBA00023038"/>
    </source>
</evidence>
<dbReference type="GO" id="GO:0045214">
    <property type="term" value="P:sarcomere organization"/>
    <property type="evidence" value="ECO:0007669"/>
    <property type="project" value="TreeGrafter"/>
</dbReference>
<dbReference type="GO" id="GO:0042805">
    <property type="term" value="F:actinin binding"/>
    <property type="evidence" value="ECO:0007669"/>
    <property type="project" value="TreeGrafter"/>
</dbReference>
<keyword evidence="2 7" id="KW-0479">Metal-binding</keyword>
<protein>
    <submittedName>
        <fullName evidence="10 11">LIM zinc-binding domain-containing protein</fullName>
    </submittedName>
</protein>
<evidence type="ECO:0000259" key="8">
    <source>
        <dbReference type="PROSITE" id="PS50023"/>
    </source>
</evidence>
<dbReference type="CDD" id="cd09401">
    <property type="entry name" value="LIM_TLP_like"/>
    <property type="match status" value="1"/>
</dbReference>
<evidence type="ECO:0000256" key="1">
    <source>
        <dbReference type="ARBA" id="ARBA00004123"/>
    </source>
</evidence>
<dbReference type="Proteomes" id="UP000095280">
    <property type="component" value="Unplaced"/>
</dbReference>
<evidence type="ECO:0000256" key="2">
    <source>
        <dbReference type="ARBA" id="ARBA00022723"/>
    </source>
</evidence>
<name>A0A1I8H8V1_9PLAT</name>
<dbReference type="SMART" id="SM00132">
    <property type="entry name" value="LIM"/>
    <property type="match status" value="2"/>
</dbReference>
<dbReference type="SUPFAM" id="SSF57716">
    <property type="entry name" value="Glucocorticoid receptor-like (DNA-binding domain)"/>
    <property type="match status" value="4"/>
</dbReference>
<accession>A0A1I8H8V1</accession>
<dbReference type="Gene3D" id="2.10.110.10">
    <property type="entry name" value="Cysteine Rich Protein"/>
    <property type="match status" value="2"/>
</dbReference>
<evidence type="ECO:0000256" key="3">
    <source>
        <dbReference type="ARBA" id="ARBA00022737"/>
    </source>
</evidence>
<keyword evidence="5 7" id="KW-0440">LIM domain</keyword>
<evidence type="ECO:0000256" key="7">
    <source>
        <dbReference type="PROSITE-ProRule" id="PRU00125"/>
    </source>
</evidence>
<feature type="domain" description="LIM zinc-binding" evidence="8">
    <location>
        <begin position="109"/>
        <end position="169"/>
    </location>
</feature>
<keyword evidence="3" id="KW-0677">Repeat</keyword>
<comment type="subcellular location">
    <subcellularLocation>
        <location evidence="1">Nucleus</location>
    </subcellularLocation>
</comment>
<keyword evidence="6" id="KW-0539">Nucleus</keyword>
<evidence type="ECO:0000256" key="4">
    <source>
        <dbReference type="ARBA" id="ARBA00022833"/>
    </source>
</evidence>
<dbReference type="Pfam" id="PF00412">
    <property type="entry name" value="LIM"/>
    <property type="match status" value="2"/>
</dbReference>
<dbReference type="GO" id="GO:0008307">
    <property type="term" value="F:structural constituent of muscle"/>
    <property type="evidence" value="ECO:0007669"/>
    <property type="project" value="TreeGrafter"/>
</dbReference>
<dbReference type="FunFam" id="2.10.110.10:FF:000001">
    <property type="entry name" value="Cysteine and glycine-rich protein 1"/>
    <property type="match status" value="2"/>
</dbReference>
<evidence type="ECO:0000313" key="10">
    <source>
        <dbReference type="WBParaSite" id="maker-uti_cns_0001485-snap-gene-0.6-mRNA-1"/>
    </source>
</evidence>
<evidence type="ECO:0000256" key="6">
    <source>
        <dbReference type="ARBA" id="ARBA00023242"/>
    </source>
</evidence>
<dbReference type="PROSITE" id="PS50023">
    <property type="entry name" value="LIM_DOMAIN_2"/>
    <property type="match status" value="2"/>
</dbReference>
<dbReference type="OrthoDB" id="8062037at2759"/>
<evidence type="ECO:0000313" key="11">
    <source>
        <dbReference type="WBParaSite" id="maker-uti_cns_0004973-snap-gene-0.26-mRNA-1"/>
    </source>
</evidence>
<dbReference type="WBParaSite" id="maker-uti_cns_0010073-snap-gene-0.7-mRNA-1">
    <property type="protein sequence ID" value="maker-uti_cns_0010073-snap-gene-0.7-mRNA-1"/>
    <property type="gene ID" value="maker-uti_cns_0010073-snap-gene-0.7"/>
</dbReference>
<dbReference type="PANTHER" id="PTHR24215">
    <property type="entry name" value="RHO-GTPASE-ACTIVATING PROTEIN LRG1"/>
    <property type="match status" value="1"/>
</dbReference>
<dbReference type="CDD" id="cd09326">
    <property type="entry name" value="LIM_CRP_like"/>
    <property type="match status" value="1"/>
</dbReference>
<dbReference type="WBParaSite" id="maker-uti_cns_0001485-snap-gene-0.6-mRNA-1">
    <property type="protein sequence ID" value="maker-uti_cns_0001485-snap-gene-0.6-mRNA-1"/>
    <property type="gene ID" value="maker-uti_cns_0001485-snap-gene-0.6"/>
</dbReference>
<dbReference type="GO" id="GO:0046872">
    <property type="term" value="F:metal ion binding"/>
    <property type="evidence" value="ECO:0007669"/>
    <property type="project" value="UniProtKB-KW"/>
</dbReference>
<organism evidence="9 11">
    <name type="scientific">Macrostomum lignano</name>
    <dbReference type="NCBI Taxonomy" id="282301"/>
    <lineage>
        <taxon>Eukaryota</taxon>
        <taxon>Metazoa</taxon>
        <taxon>Spiralia</taxon>
        <taxon>Lophotrochozoa</taxon>
        <taxon>Platyhelminthes</taxon>
        <taxon>Rhabditophora</taxon>
        <taxon>Macrostomorpha</taxon>
        <taxon>Macrostomida</taxon>
        <taxon>Macrostomidae</taxon>
        <taxon>Macrostomum</taxon>
    </lineage>
</organism>
<keyword evidence="4 7" id="KW-0862">Zinc</keyword>
<dbReference type="WBParaSite" id="maker-uti_cns_0004973-snap-gene-0.26-mRNA-1">
    <property type="protein sequence ID" value="maker-uti_cns_0004973-snap-gene-0.26-mRNA-1"/>
    <property type="gene ID" value="maker-uti_cns_0004973-snap-gene-0.26"/>
</dbReference>
<dbReference type="PROSITE" id="PS00478">
    <property type="entry name" value="LIM_DOMAIN_1"/>
    <property type="match status" value="1"/>
</dbReference>
<sequence length="181" mass="19660">MPTFGGSPTCPACKKKVYFAEEVKCLRNSYHKFCLKCCLCNKLLDSSTVNDHEDRIYCRACYAKNFGPKGYGFAGGAAGLQSEGQPNHVENVATARPSPSAVKYGGGGEKCSRCSGSVYFNERLQATGRVFHRACFKCEDCSKPLEPGGESEHKGQVFCRGCYTRNHGPKGFVTGSSMHVS</sequence>
<dbReference type="PANTHER" id="PTHR24215:SF35">
    <property type="entry name" value="MUSCLE LIM PROTEIN MLP84B"/>
    <property type="match status" value="1"/>
</dbReference>
<dbReference type="GO" id="GO:0005634">
    <property type="term" value="C:nucleus"/>
    <property type="evidence" value="ECO:0007669"/>
    <property type="project" value="UniProtKB-SubCell"/>
</dbReference>
<dbReference type="InterPro" id="IPR001781">
    <property type="entry name" value="Znf_LIM"/>
</dbReference>
<dbReference type="GO" id="GO:0030018">
    <property type="term" value="C:Z disc"/>
    <property type="evidence" value="ECO:0007669"/>
    <property type="project" value="TreeGrafter"/>
</dbReference>
<dbReference type="AlphaFoldDB" id="A0A1I8H8V1"/>